<gene>
    <name evidence="1" type="ORF">BDR25DRAFT_304834</name>
</gene>
<evidence type="ECO:0000313" key="1">
    <source>
        <dbReference type="EMBL" id="KAF2468908.1"/>
    </source>
</evidence>
<organism evidence="1 2">
    <name type="scientific">Lindgomyces ingoldianus</name>
    <dbReference type="NCBI Taxonomy" id="673940"/>
    <lineage>
        <taxon>Eukaryota</taxon>
        <taxon>Fungi</taxon>
        <taxon>Dikarya</taxon>
        <taxon>Ascomycota</taxon>
        <taxon>Pezizomycotina</taxon>
        <taxon>Dothideomycetes</taxon>
        <taxon>Pleosporomycetidae</taxon>
        <taxon>Pleosporales</taxon>
        <taxon>Lindgomycetaceae</taxon>
        <taxon>Lindgomyces</taxon>
    </lineage>
</organism>
<proteinExistence type="predicted"/>
<reference evidence="1" key="1">
    <citation type="journal article" date="2020" name="Stud. Mycol.">
        <title>101 Dothideomycetes genomes: a test case for predicting lifestyles and emergence of pathogens.</title>
        <authorList>
            <person name="Haridas S."/>
            <person name="Albert R."/>
            <person name="Binder M."/>
            <person name="Bloem J."/>
            <person name="Labutti K."/>
            <person name="Salamov A."/>
            <person name="Andreopoulos B."/>
            <person name="Baker S."/>
            <person name="Barry K."/>
            <person name="Bills G."/>
            <person name="Bluhm B."/>
            <person name="Cannon C."/>
            <person name="Castanera R."/>
            <person name="Culley D."/>
            <person name="Daum C."/>
            <person name="Ezra D."/>
            <person name="Gonzalez J."/>
            <person name="Henrissat B."/>
            <person name="Kuo A."/>
            <person name="Liang C."/>
            <person name="Lipzen A."/>
            <person name="Lutzoni F."/>
            <person name="Magnuson J."/>
            <person name="Mondo S."/>
            <person name="Nolan M."/>
            <person name="Ohm R."/>
            <person name="Pangilinan J."/>
            <person name="Park H.-J."/>
            <person name="Ramirez L."/>
            <person name="Alfaro M."/>
            <person name="Sun H."/>
            <person name="Tritt A."/>
            <person name="Yoshinaga Y."/>
            <person name="Zwiers L.-H."/>
            <person name="Turgeon B."/>
            <person name="Goodwin S."/>
            <person name="Spatafora J."/>
            <person name="Crous P."/>
            <person name="Grigoriev I."/>
        </authorList>
    </citation>
    <scope>NUCLEOTIDE SEQUENCE</scope>
    <source>
        <strain evidence="1">ATCC 200398</strain>
    </source>
</reference>
<keyword evidence="2" id="KW-1185">Reference proteome</keyword>
<sequence length="772" mass="86836">MFTTFATLYPDPSDQKRQEGTCTSTTVTSRPKRHQVSRACVWCRTYRIKCDASYPCHNCRTKGRICGANTGKDEVRTYPLALKEIERLKDRVKELEERLKDLDNGQATKMQEKEVPVPTPKATLSLPVNLDPLKEHGGNKKYYNWDYVSARTARSNQQCYGPSSSFYFIGQMTSYLDTALQQRHSDIQHTSPSQLLSSPVSVGMSKPSQSHLHFDEPNTGHDLALPQEEYFLSLFWQSYHCIYPVLDEAEFKAHHKSLWETSASSRQPSAIVDILLAICMQHEAALTPQSHAYLDQDVLGDNDASIAGRWFYRRCQSLLADELEGPSITTLQCHLFSVIWLSNASFQNNAHSILAIAIRTGIILGLHLEPLEDMPKAQKEFRKRLWWTLYALEMTMGMELGRPLALNISQVTCGLPEERCEPQNPLHPKLVPVNNNVLHITNFSTQFVKLILATRAIYIMFYHKCADVLGVNGQRSLYHDPEGLESCAEFLLSKMPYLKTWLQQVPHELKTKRKNRGQPFSTDRSLLDIHPSTPNWLSRQCLFLELLYHNHSMSLYRPFICFSQVYSSGTPLTEGHAISCVNHAITITSMINQMITETGFLNGWPKIFQWQWNATLSLIGYILAYPTGPSKPAARKAVSVAITTFELVSNNFASATSAANVARDLSAKADLLVDRFEAALVQGITTSPTSHSLPFDPFSEPLDVESGKLESTIPNPNLLFRLTEDESAIFQNALTNSSGFAFAFDSFNGFDNIGTEGGNVFDFLDFDDTGGL</sequence>
<accession>A0ACB6QQR5</accession>
<dbReference type="Proteomes" id="UP000799755">
    <property type="component" value="Unassembled WGS sequence"/>
</dbReference>
<comment type="caution">
    <text evidence="1">The sequence shown here is derived from an EMBL/GenBank/DDBJ whole genome shotgun (WGS) entry which is preliminary data.</text>
</comment>
<evidence type="ECO:0000313" key="2">
    <source>
        <dbReference type="Proteomes" id="UP000799755"/>
    </source>
</evidence>
<name>A0ACB6QQR5_9PLEO</name>
<protein>
    <submittedName>
        <fullName evidence="1">Uncharacterized protein</fullName>
    </submittedName>
</protein>
<dbReference type="EMBL" id="MU003514">
    <property type="protein sequence ID" value="KAF2468908.1"/>
    <property type="molecule type" value="Genomic_DNA"/>
</dbReference>